<evidence type="ECO:0000313" key="8">
    <source>
        <dbReference type="Proteomes" id="UP001556098"/>
    </source>
</evidence>
<dbReference type="SUPFAM" id="SSF52540">
    <property type="entry name" value="P-loop containing nucleoside triphosphate hydrolases"/>
    <property type="match status" value="1"/>
</dbReference>
<dbReference type="InterPro" id="IPR004535">
    <property type="entry name" value="Transl_elong_SelB"/>
</dbReference>
<keyword evidence="3" id="KW-0547">Nucleotide-binding</keyword>
<dbReference type="Gene3D" id="1.10.10.2770">
    <property type="match status" value="1"/>
</dbReference>
<dbReference type="Proteomes" id="UP001556098">
    <property type="component" value="Unassembled WGS sequence"/>
</dbReference>
<sequence length="636" mass="67225">MRTRCVLVIGHVDHGKTALVRALTGAETDRLPEEKARGLSIVPGFAHCEYPEGIVDLVDAPGHGDFVQAMITGAAGAQAVMVVVSAVDGVQEQTLEHLRIAGSLGIHDAVVALTKADLADADQLATRHDDIRAMLSAMPFRNAPIIPCSARSGAGVDTLHHALAALLAAEPAMPAPLHPFLPIDRVFSMPGRGTIVTGTLLGAALSQGDEVVLQPSGVSAMIRGLQSRGRDRDRVQAGERVAVNLRGVAPGTSSRGAVLVSGPGISASLCMDIELALLPEVTGGVRHMEEVRVSIGTAHAVAQLRLFGGGSVTPGENGFAQLRFRDPQVVFAGQRAILRRPSPARTIGGITILDPQAQPARAGDGGRLAILRAAVKEDPAAIARALGDASGGAARLDDVARIARLKQQEAQEALGEGFVEIEEGVVSAEGTLALCERAYLSALRSGHDSQPLRLWVDRKEIRLRDVSPDLRTHVETVLLARGDIRREGNSVALSSHDPLSRLTPAQGRRKEEIEYRFRLAALDPLATAEVLKNQTDEALFALTLADGNLIETPNVALNQMLVFHIDVLIAAADALANAFPVPQRFTTSEARRALGTSRRVIVPVLEFFDAQGVTAREADTRVVRDANALSPGASPC</sequence>
<reference evidence="7 8" key="1">
    <citation type="submission" date="2024-07" db="EMBL/GenBank/DDBJ databases">
        <title>Marimonas sp.nov., isolated from tidal-flat sediment.</title>
        <authorList>
            <person name="Jayan J.N."/>
            <person name="Lee S.S."/>
        </authorList>
    </citation>
    <scope>NUCLEOTIDE SEQUENCE [LARGE SCALE GENOMIC DNA]</scope>
    <source>
        <strain evidence="7 8">MJW-29</strain>
    </source>
</reference>
<protein>
    <submittedName>
        <fullName evidence="7">Selenocysteine-specific translation elongation factor</fullName>
    </submittedName>
</protein>
<keyword evidence="5" id="KW-0342">GTP-binding</keyword>
<evidence type="ECO:0000256" key="1">
    <source>
        <dbReference type="ARBA" id="ARBA00004496"/>
    </source>
</evidence>
<dbReference type="PANTHER" id="PTHR43721">
    <property type="entry name" value="ELONGATION FACTOR TU-RELATED"/>
    <property type="match status" value="1"/>
</dbReference>
<dbReference type="Pfam" id="PF00009">
    <property type="entry name" value="GTP_EFTU"/>
    <property type="match status" value="1"/>
</dbReference>
<dbReference type="RefSeq" id="WP_367879369.1">
    <property type="nucleotide sequence ID" value="NZ_JBFNXX010000018.1"/>
</dbReference>
<dbReference type="SUPFAM" id="SSF46785">
    <property type="entry name" value="Winged helix' DNA-binding domain"/>
    <property type="match status" value="1"/>
</dbReference>
<dbReference type="InterPro" id="IPR036388">
    <property type="entry name" value="WH-like_DNA-bd_sf"/>
</dbReference>
<organism evidence="7 8">
    <name type="scientific">Sulfitobacter sediminis</name>
    <dbReference type="NCBI Taxonomy" id="3234186"/>
    <lineage>
        <taxon>Bacteria</taxon>
        <taxon>Pseudomonadati</taxon>
        <taxon>Pseudomonadota</taxon>
        <taxon>Alphaproteobacteria</taxon>
        <taxon>Rhodobacterales</taxon>
        <taxon>Roseobacteraceae</taxon>
        <taxon>Sulfitobacter</taxon>
    </lineage>
</organism>
<dbReference type="GO" id="GO:0003746">
    <property type="term" value="F:translation elongation factor activity"/>
    <property type="evidence" value="ECO:0007669"/>
    <property type="project" value="UniProtKB-KW"/>
</dbReference>
<accession>A0ABV3RTK8</accession>
<dbReference type="SUPFAM" id="SSF50465">
    <property type="entry name" value="EF-Tu/eEF-1alpha/eIF2-gamma C-terminal domain"/>
    <property type="match status" value="1"/>
</dbReference>
<dbReference type="EMBL" id="JBFNXX010000018">
    <property type="protein sequence ID" value="MEW9921669.1"/>
    <property type="molecule type" value="Genomic_DNA"/>
</dbReference>
<proteinExistence type="predicted"/>
<dbReference type="PANTHER" id="PTHR43721:SF22">
    <property type="entry name" value="ELONGATION FACTOR TU, MITOCHONDRIAL"/>
    <property type="match status" value="1"/>
</dbReference>
<dbReference type="Gene3D" id="1.10.10.10">
    <property type="entry name" value="Winged helix-like DNA-binding domain superfamily/Winged helix DNA-binding domain"/>
    <property type="match status" value="1"/>
</dbReference>
<keyword evidence="2" id="KW-0963">Cytoplasm</keyword>
<evidence type="ECO:0000256" key="3">
    <source>
        <dbReference type="ARBA" id="ARBA00022741"/>
    </source>
</evidence>
<feature type="domain" description="Tr-type G" evidence="6">
    <location>
        <begin position="1"/>
        <end position="172"/>
    </location>
</feature>
<dbReference type="InterPro" id="IPR036390">
    <property type="entry name" value="WH_DNA-bd_sf"/>
</dbReference>
<dbReference type="InterPro" id="IPR027417">
    <property type="entry name" value="P-loop_NTPase"/>
</dbReference>
<keyword evidence="4" id="KW-0648">Protein biosynthesis</keyword>
<dbReference type="PROSITE" id="PS51722">
    <property type="entry name" value="G_TR_2"/>
    <property type="match status" value="1"/>
</dbReference>
<dbReference type="SUPFAM" id="SSF50447">
    <property type="entry name" value="Translation proteins"/>
    <property type="match status" value="1"/>
</dbReference>
<dbReference type="InterPro" id="IPR057335">
    <property type="entry name" value="Beta-barrel_SelB"/>
</dbReference>
<comment type="caution">
    <text evidence="7">The sequence shown here is derived from an EMBL/GenBank/DDBJ whole genome shotgun (WGS) entry which is preliminary data.</text>
</comment>
<comment type="subcellular location">
    <subcellularLocation>
        <location evidence="1">Cytoplasm</location>
    </subcellularLocation>
</comment>
<keyword evidence="8" id="KW-1185">Reference proteome</keyword>
<dbReference type="Pfam" id="PF25461">
    <property type="entry name" value="Beta-barrel_SelB"/>
    <property type="match status" value="1"/>
</dbReference>
<name>A0ABV3RTK8_9RHOB</name>
<evidence type="ECO:0000256" key="5">
    <source>
        <dbReference type="ARBA" id="ARBA00023134"/>
    </source>
</evidence>
<dbReference type="InterPro" id="IPR000795">
    <property type="entry name" value="T_Tr_GTP-bd_dom"/>
</dbReference>
<evidence type="ECO:0000313" key="7">
    <source>
        <dbReference type="EMBL" id="MEW9921669.1"/>
    </source>
</evidence>
<evidence type="ECO:0000256" key="2">
    <source>
        <dbReference type="ARBA" id="ARBA00022490"/>
    </source>
</evidence>
<dbReference type="Pfam" id="PF09107">
    <property type="entry name" value="WHD_3rd_SelB"/>
    <property type="match status" value="1"/>
</dbReference>
<dbReference type="NCBIfam" id="TIGR00475">
    <property type="entry name" value="selB"/>
    <property type="match status" value="1"/>
</dbReference>
<evidence type="ECO:0000259" key="6">
    <source>
        <dbReference type="PROSITE" id="PS51722"/>
    </source>
</evidence>
<dbReference type="InterPro" id="IPR009001">
    <property type="entry name" value="Transl_elong_EF1A/Init_IF2_C"/>
</dbReference>
<dbReference type="Gene3D" id="3.40.50.300">
    <property type="entry name" value="P-loop containing nucleotide triphosphate hydrolases"/>
    <property type="match status" value="1"/>
</dbReference>
<dbReference type="InterPro" id="IPR050055">
    <property type="entry name" value="EF-Tu_GTPase"/>
</dbReference>
<gene>
    <name evidence="7" type="primary">selB</name>
    <name evidence="7" type="ORF">AB2B41_18835</name>
</gene>
<dbReference type="Gene3D" id="2.40.30.10">
    <property type="entry name" value="Translation factors"/>
    <property type="match status" value="1"/>
</dbReference>
<dbReference type="InterPro" id="IPR009000">
    <property type="entry name" value="Transl_B-barrel_sf"/>
</dbReference>
<evidence type="ECO:0000256" key="4">
    <source>
        <dbReference type="ARBA" id="ARBA00022917"/>
    </source>
</evidence>
<dbReference type="InterPro" id="IPR015191">
    <property type="entry name" value="SelB_WHD4"/>
</dbReference>
<keyword evidence="7" id="KW-0251">Elongation factor</keyword>